<dbReference type="InParanoid" id="D3B6Y7"/>
<sequence length="121" mass="13621">MPICQICNQRHTTNQPCSAMEPTTTTTTTSTSTMIIPKEEEEDLESTEEDNYPDRQAKVNTILNIVFKRWSTTPANAKSNYIAIDSVKELLKSQSDAFSLKPMERIFAKIGKFRDGELGSD</sequence>
<evidence type="ECO:0000313" key="2">
    <source>
        <dbReference type="EMBL" id="EFA82530.1"/>
    </source>
</evidence>
<name>D3B6Y7_HETP5</name>
<dbReference type="AlphaFoldDB" id="D3B6Y7"/>
<evidence type="ECO:0000313" key="3">
    <source>
        <dbReference type="Proteomes" id="UP000001396"/>
    </source>
</evidence>
<proteinExistence type="predicted"/>
<dbReference type="Proteomes" id="UP000001396">
    <property type="component" value="Unassembled WGS sequence"/>
</dbReference>
<reference evidence="2 3" key="1">
    <citation type="journal article" date="2011" name="Genome Res.">
        <title>Phylogeny-wide analysis of social amoeba genomes highlights ancient origins for complex intercellular communication.</title>
        <authorList>
            <person name="Heidel A.J."/>
            <person name="Lawal H.M."/>
            <person name="Felder M."/>
            <person name="Schilde C."/>
            <person name="Helps N.R."/>
            <person name="Tunggal B."/>
            <person name="Rivero F."/>
            <person name="John U."/>
            <person name="Schleicher M."/>
            <person name="Eichinger L."/>
            <person name="Platzer M."/>
            <person name="Noegel A.A."/>
            <person name="Schaap P."/>
            <person name="Gloeckner G."/>
        </authorList>
    </citation>
    <scope>NUCLEOTIDE SEQUENCE [LARGE SCALE GENOMIC DNA]</scope>
    <source>
        <strain evidence="3">ATCC 26659 / Pp 5 / PN500</strain>
    </source>
</reference>
<protein>
    <submittedName>
        <fullName evidence="2">Uncharacterized protein</fullName>
    </submittedName>
</protein>
<comment type="caution">
    <text evidence="2">The sequence shown here is derived from an EMBL/GenBank/DDBJ whole genome shotgun (WGS) entry which is preliminary data.</text>
</comment>
<dbReference type="RefSeq" id="XP_020434647.1">
    <property type="nucleotide sequence ID" value="XM_020575127.1"/>
</dbReference>
<keyword evidence="3" id="KW-1185">Reference proteome</keyword>
<feature type="compositionally biased region" description="Low complexity" evidence="1">
    <location>
        <begin position="23"/>
        <end position="33"/>
    </location>
</feature>
<accession>D3B6Y7</accession>
<evidence type="ECO:0000256" key="1">
    <source>
        <dbReference type="SAM" id="MobiDB-lite"/>
    </source>
</evidence>
<feature type="region of interest" description="Disordered" evidence="1">
    <location>
        <begin position="13"/>
        <end position="55"/>
    </location>
</feature>
<dbReference type="GeneID" id="31359705"/>
<organism evidence="2 3">
    <name type="scientific">Heterostelium pallidum (strain ATCC 26659 / Pp 5 / PN500)</name>
    <name type="common">Cellular slime mold</name>
    <name type="synonym">Polysphondylium pallidum</name>
    <dbReference type="NCBI Taxonomy" id="670386"/>
    <lineage>
        <taxon>Eukaryota</taxon>
        <taxon>Amoebozoa</taxon>
        <taxon>Evosea</taxon>
        <taxon>Eumycetozoa</taxon>
        <taxon>Dictyostelia</taxon>
        <taxon>Acytosteliales</taxon>
        <taxon>Acytosteliaceae</taxon>
        <taxon>Heterostelium</taxon>
    </lineage>
</organism>
<dbReference type="EMBL" id="ADBJ01000018">
    <property type="protein sequence ID" value="EFA82530.1"/>
    <property type="molecule type" value="Genomic_DNA"/>
</dbReference>
<feature type="compositionally biased region" description="Acidic residues" evidence="1">
    <location>
        <begin position="39"/>
        <end position="51"/>
    </location>
</feature>
<gene>
    <name evidence="2" type="ORF">PPL_04218</name>
</gene>